<comment type="caution">
    <text evidence="3">The sequence shown here is derived from an EMBL/GenBank/DDBJ whole genome shotgun (WGS) entry which is preliminary data.</text>
</comment>
<dbReference type="Pfam" id="PF13672">
    <property type="entry name" value="PP2C_2"/>
    <property type="match status" value="1"/>
</dbReference>
<proteinExistence type="predicted"/>
<dbReference type="InterPro" id="IPR036457">
    <property type="entry name" value="PPM-type-like_dom_sf"/>
</dbReference>
<feature type="region of interest" description="Disordered" evidence="1">
    <location>
        <begin position="1"/>
        <end position="34"/>
    </location>
</feature>
<organism evidence="3 4">
    <name type="scientific">Actinomadura pelletieri DSM 43383</name>
    <dbReference type="NCBI Taxonomy" id="1120940"/>
    <lineage>
        <taxon>Bacteria</taxon>
        <taxon>Bacillati</taxon>
        <taxon>Actinomycetota</taxon>
        <taxon>Actinomycetes</taxon>
        <taxon>Streptosporangiales</taxon>
        <taxon>Thermomonosporaceae</taxon>
        <taxon>Actinomadura</taxon>
    </lineage>
</organism>
<evidence type="ECO:0000313" key="3">
    <source>
        <dbReference type="EMBL" id="RKS68907.1"/>
    </source>
</evidence>
<dbReference type="Gene3D" id="3.60.40.10">
    <property type="entry name" value="PPM-type phosphatase domain"/>
    <property type="match status" value="1"/>
</dbReference>
<reference evidence="3 4" key="1">
    <citation type="submission" date="2018-10" db="EMBL/GenBank/DDBJ databases">
        <title>Genomic Encyclopedia of Archaeal and Bacterial Type Strains, Phase II (KMG-II): from individual species to whole genera.</title>
        <authorList>
            <person name="Goeker M."/>
        </authorList>
    </citation>
    <scope>NUCLEOTIDE SEQUENCE [LARGE SCALE GENOMIC DNA]</scope>
    <source>
        <strain evidence="3 4">DSM 43383</strain>
    </source>
</reference>
<dbReference type="Proteomes" id="UP000274601">
    <property type="component" value="Unassembled WGS sequence"/>
</dbReference>
<evidence type="ECO:0000256" key="1">
    <source>
        <dbReference type="SAM" id="MobiDB-lite"/>
    </source>
</evidence>
<accession>A0A495QBD4</accession>
<name>A0A495QBD4_9ACTN</name>
<feature type="domain" description="PPM-type phosphatase" evidence="2">
    <location>
        <begin position="60"/>
        <end position="261"/>
    </location>
</feature>
<dbReference type="EMBL" id="RBWU01000007">
    <property type="protein sequence ID" value="RKS68907.1"/>
    <property type="molecule type" value="Genomic_DNA"/>
</dbReference>
<evidence type="ECO:0000313" key="4">
    <source>
        <dbReference type="Proteomes" id="UP000274601"/>
    </source>
</evidence>
<dbReference type="InterPro" id="IPR001932">
    <property type="entry name" value="PPM-type_phosphatase-like_dom"/>
</dbReference>
<protein>
    <submittedName>
        <fullName evidence="3">Serine/threonine protein phosphatase PrpC</fullName>
    </submittedName>
</protein>
<sequence>MAPASPSLQGEVFTSPPTYRRPHPKGGVPRGLPRSAAPVPDMVLDGADFERLVVRAASLRGDEHRYYGEPRQDSVALWPLTLAGRDAVLACVADGVGSEPNSHEGSAMACDLLRAELERDAGSWTWDHGDGFAVTARWIAEGMIHHAQRRGLAPKSFSTTIIAAVVDLVPTDGRHRFALMRLGDSTAFQLRDGMLAELPSFGSSDGTILDTATDALPGDPRAVRTAVGEIGVGEALVLCTDGLSNPMRGDEVRQQLQEWWARDDVPGILEFGWQLGFRAKSFGDDRSAVCIWGR</sequence>
<dbReference type="AlphaFoldDB" id="A0A495QBD4"/>
<gene>
    <name evidence="3" type="ORF">BZB76_6045</name>
</gene>
<dbReference type="SUPFAM" id="SSF81606">
    <property type="entry name" value="PP2C-like"/>
    <property type="match status" value="1"/>
</dbReference>
<evidence type="ECO:0000259" key="2">
    <source>
        <dbReference type="Pfam" id="PF13672"/>
    </source>
</evidence>
<keyword evidence="4" id="KW-1185">Reference proteome</keyword>